<gene>
    <name evidence="1" type="ORF">E5329_22660</name>
</gene>
<comment type="caution">
    <text evidence="1">The sequence shown here is derived from an EMBL/GenBank/DDBJ whole genome shotgun (WGS) entry which is preliminary data.</text>
</comment>
<organism evidence="1 2">
    <name type="scientific">Petralouisia muris</name>
    <dbReference type="NCBI Taxonomy" id="3032872"/>
    <lineage>
        <taxon>Bacteria</taxon>
        <taxon>Bacillati</taxon>
        <taxon>Bacillota</taxon>
        <taxon>Clostridia</taxon>
        <taxon>Lachnospirales</taxon>
        <taxon>Lachnospiraceae</taxon>
        <taxon>Petralouisia</taxon>
    </lineage>
</organism>
<accession>A0AC61RQA7</accession>
<name>A0AC61RQA7_9FIRM</name>
<reference evidence="1" key="1">
    <citation type="submission" date="2019-04" db="EMBL/GenBank/DDBJ databases">
        <title>Microbes associate with the intestines of laboratory mice.</title>
        <authorList>
            <person name="Navarre W."/>
            <person name="Wong E."/>
            <person name="Huang K."/>
            <person name="Tropini C."/>
            <person name="Ng K."/>
            <person name="Yu B."/>
        </authorList>
    </citation>
    <scope>NUCLEOTIDE SEQUENCE</scope>
    <source>
        <strain evidence="1">NM01_1-7b</strain>
    </source>
</reference>
<evidence type="ECO:0000313" key="1">
    <source>
        <dbReference type="EMBL" id="TGY91136.1"/>
    </source>
</evidence>
<protein>
    <submittedName>
        <fullName evidence="1">Methyl-accepting chemotaxis protein</fullName>
    </submittedName>
</protein>
<sequence length="579" mass="62656">MTVSNKTKHKKKITFGIMQKILAIAFVPLLSLAVIIAAFSAKTIRTGMQDEAVARLRDITIGVEQLLLAADEGDFHLETNGMYRGQHNIADNLPAFEAFCAATNIEITVCWGDTRMVTTLKEESTGDSLAGSKVSEQVSQKVLKDGLEYVDKDIVINGEPFFCCYIPLKNNDGTIVGMIFAGEHGSGIEDYIDHELWQTTGINVAVILLSSAVILYFSWTLSKAVRKEEEIIEKLAEGSLNLEVDEKLLRRRDELGSIARALYNLIHSLSEIISHIQESADHLMHSGQSLDEMAERVNANAAEINKAVEDISAGAVTQAEEIETASGQIVDMGNVIENIVSDVDKLNVASGNMKQAGDTSAVIMQDLVSSTARANEAIRRIGSQIYATNESAQKIRAAVDIITSIASETSLLSLNASIEAARAGEFGKGFAVVASEIQKLAEESSTSAQTITDVINSLLADSEMTVKIMLEAEEIIKEQKEKLDATQSNFADVAAGISSSREDASMIEKRTRVCDSSRKTVVDVISNLSALSQENAASAQETTASMEELNATIQLLADAANSLRGISDQMEEEMGFFKL</sequence>
<keyword evidence="2" id="KW-1185">Reference proteome</keyword>
<dbReference type="Proteomes" id="UP000304953">
    <property type="component" value="Unassembled WGS sequence"/>
</dbReference>
<dbReference type="EMBL" id="SRYA01000069">
    <property type="protein sequence ID" value="TGY91136.1"/>
    <property type="molecule type" value="Genomic_DNA"/>
</dbReference>
<evidence type="ECO:0000313" key="2">
    <source>
        <dbReference type="Proteomes" id="UP000304953"/>
    </source>
</evidence>
<proteinExistence type="predicted"/>